<dbReference type="SUPFAM" id="SSF53098">
    <property type="entry name" value="Ribonuclease H-like"/>
    <property type="match status" value="1"/>
</dbReference>
<dbReference type="GO" id="GO:0006281">
    <property type="term" value="P:DNA repair"/>
    <property type="evidence" value="ECO:0007669"/>
    <property type="project" value="UniProtKB-KW"/>
</dbReference>
<keyword evidence="3" id="KW-0540">Nuclease</keyword>
<name>A0AAU7QQW2_9FLAO</name>
<dbReference type="PANTHER" id="PTHR30194">
    <property type="entry name" value="CROSSOVER JUNCTION ENDODEOXYRIBONUCLEASE RUVC"/>
    <property type="match status" value="1"/>
</dbReference>
<dbReference type="InterPro" id="IPR002176">
    <property type="entry name" value="X-over_junc_endoDNase_RuvC"/>
</dbReference>
<keyword evidence="6" id="KW-0227">DNA damage</keyword>
<dbReference type="PRINTS" id="PR00696">
    <property type="entry name" value="RSOLVASERUVC"/>
</dbReference>
<proteinExistence type="inferred from homology"/>
<keyword evidence="10" id="KW-0233">DNA recombination</keyword>
<keyword evidence="11" id="KW-0234">DNA repair</keyword>
<gene>
    <name evidence="12" type="ORF">ABNO52_00140</name>
</gene>
<evidence type="ECO:0000256" key="3">
    <source>
        <dbReference type="ARBA" id="ARBA00022722"/>
    </source>
</evidence>
<keyword evidence="7" id="KW-0378">Hydrolase</keyword>
<evidence type="ECO:0000256" key="11">
    <source>
        <dbReference type="ARBA" id="ARBA00023204"/>
    </source>
</evidence>
<evidence type="ECO:0000256" key="8">
    <source>
        <dbReference type="ARBA" id="ARBA00022842"/>
    </source>
</evidence>
<dbReference type="AlphaFoldDB" id="A0AAU7QQW2"/>
<reference evidence="12" key="1">
    <citation type="submission" date="2024-06" db="EMBL/GenBank/DDBJ databases">
        <title>Diversity, functionality, and evolutionary history of bacterial symbionts in false click beetles (Coleoptera, Throscidae).</title>
        <authorList>
            <person name="Wierz J.C."/>
            <person name="Malm H."/>
            <person name="Kaltenpoth M."/>
            <person name="Engl T."/>
        </authorList>
    </citation>
    <scope>NUCLEOTIDE SEQUENCE</scope>
    <source>
        <strain evidence="12">Tser</strain>
    </source>
</reference>
<dbReference type="Pfam" id="PF02075">
    <property type="entry name" value="RuvC"/>
    <property type="match status" value="1"/>
</dbReference>
<evidence type="ECO:0000256" key="7">
    <source>
        <dbReference type="ARBA" id="ARBA00022801"/>
    </source>
</evidence>
<keyword evidence="2" id="KW-0963">Cytoplasm</keyword>
<protein>
    <submittedName>
        <fullName evidence="12">Crossover junction endodeoxyribonuclease RuvC</fullName>
    </submittedName>
</protein>
<evidence type="ECO:0000313" key="12">
    <source>
        <dbReference type="EMBL" id="XBT18204.1"/>
    </source>
</evidence>
<evidence type="ECO:0000256" key="1">
    <source>
        <dbReference type="ARBA" id="ARBA00009518"/>
    </source>
</evidence>
<dbReference type="InterPro" id="IPR036397">
    <property type="entry name" value="RNaseH_sf"/>
</dbReference>
<sequence length="174" mass="20806">MKKIKILGIDPGYYITGYSILKYYKNNNKIKIIKLTQLKQKNKKNNNNKLYNIYIKTYNIIKKYKPNIIIIERPFLGKNIKTLIKLSKIQTIFILLSFKFKIKIVKYYPKEIKYLLTNKGNSNKKEIFNYLIKIKFINNKKLYINKPDINDSLAIALSYIKKKYIKSSSFEEKK</sequence>
<dbReference type="GO" id="GO:0003677">
    <property type="term" value="F:DNA binding"/>
    <property type="evidence" value="ECO:0007669"/>
    <property type="project" value="UniProtKB-KW"/>
</dbReference>
<evidence type="ECO:0000256" key="5">
    <source>
        <dbReference type="ARBA" id="ARBA00022759"/>
    </source>
</evidence>
<organism evidence="12">
    <name type="scientific">Candidatus Shikimatogenerans sp. Tser</name>
    <dbReference type="NCBI Taxonomy" id="3158568"/>
    <lineage>
        <taxon>Bacteria</taxon>
        <taxon>Pseudomonadati</taxon>
        <taxon>Bacteroidota</taxon>
        <taxon>Flavobacteriia</taxon>
        <taxon>Flavobacteriales</taxon>
        <taxon>Candidatus Shikimatogenerans</taxon>
    </lineage>
</organism>
<keyword evidence="9" id="KW-0238">DNA-binding</keyword>
<dbReference type="GO" id="GO:0004520">
    <property type="term" value="F:DNA endonuclease activity"/>
    <property type="evidence" value="ECO:0007669"/>
    <property type="project" value="InterPro"/>
</dbReference>
<keyword evidence="4" id="KW-0479">Metal-binding</keyword>
<dbReference type="PANTHER" id="PTHR30194:SF3">
    <property type="entry name" value="CROSSOVER JUNCTION ENDODEOXYRIBONUCLEASE RUVC"/>
    <property type="match status" value="1"/>
</dbReference>
<keyword evidence="5" id="KW-0255">Endonuclease</keyword>
<evidence type="ECO:0000256" key="10">
    <source>
        <dbReference type="ARBA" id="ARBA00023172"/>
    </source>
</evidence>
<dbReference type="GO" id="GO:0046872">
    <property type="term" value="F:metal ion binding"/>
    <property type="evidence" value="ECO:0007669"/>
    <property type="project" value="UniProtKB-KW"/>
</dbReference>
<evidence type="ECO:0000256" key="9">
    <source>
        <dbReference type="ARBA" id="ARBA00023125"/>
    </source>
</evidence>
<dbReference type="Gene3D" id="3.30.420.10">
    <property type="entry name" value="Ribonuclease H-like superfamily/Ribonuclease H"/>
    <property type="match status" value="1"/>
</dbReference>
<dbReference type="GO" id="GO:0016787">
    <property type="term" value="F:hydrolase activity"/>
    <property type="evidence" value="ECO:0007669"/>
    <property type="project" value="UniProtKB-KW"/>
</dbReference>
<dbReference type="InterPro" id="IPR012337">
    <property type="entry name" value="RNaseH-like_sf"/>
</dbReference>
<evidence type="ECO:0000256" key="4">
    <source>
        <dbReference type="ARBA" id="ARBA00022723"/>
    </source>
</evidence>
<comment type="similarity">
    <text evidence="1">Belongs to the RuvC family.</text>
</comment>
<accession>A0AAU7QQW2</accession>
<dbReference type="EMBL" id="CP157893">
    <property type="protein sequence ID" value="XBT18204.1"/>
    <property type="molecule type" value="Genomic_DNA"/>
</dbReference>
<evidence type="ECO:0000256" key="6">
    <source>
        <dbReference type="ARBA" id="ARBA00022763"/>
    </source>
</evidence>
<keyword evidence="8" id="KW-0460">Magnesium</keyword>
<dbReference type="GO" id="GO:0006310">
    <property type="term" value="P:DNA recombination"/>
    <property type="evidence" value="ECO:0007669"/>
    <property type="project" value="UniProtKB-KW"/>
</dbReference>
<evidence type="ECO:0000256" key="2">
    <source>
        <dbReference type="ARBA" id="ARBA00022490"/>
    </source>
</evidence>